<keyword evidence="9 12" id="KW-0472">Membrane</keyword>
<feature type="transmembrane region" description="Helical" evidence="12">
    <location>
        <begin position="119"/>
        <end position="142"/>
    </location>
</feature>
<evidence type="ECO:0000256" key="10">
    <source>
        <dbReference type="ARBA" id="ARBA00023201"/>
    </source>
</evidence>
<feature type="transmembrane region" description="Helical" evidence="12">
    <location>
        <begin position="79"/>
        <end position="98"/>
    </location>
</feature>
<dbReference type="GO" id="GO:0015293">
    <property type="term" value="F:symporter activity"/>
    <property type="evidence" value="ECO:0007669"/>
    <property type="project" value="TreeGrafter"/>
</dbReference>
<feature type="transmembrane region" description="Helical" evidence="12">
    <location>
        <begin position="188"/>
        <end position="207"/>
    </location>
</feature>
<evidence type="ECO:0000313" key="14">
    <source>
        <dbReference type="EMBL" id="SUM87397.1"/>
    </source>
</evidence>
<reference evidence="13 15" key="2">
    <citation type="submission" date="2020-11" db="EMBL/GenBank/DDBJ databases">
        <authorList>
            <consortium name="Pathogen Informatics"/>
        </authorList>
    </citation>
    <scope>NUCLEOTIDE SEQUENCE [LARGE SCALE GENOMIC DNA]</scope>
    <source>
        <strain evidence="13 15">NCTC12218</strain>
    </source>
</reference>
<dbReference type="RefSeq" id="WP_126496260.1">
    <property type="nucleotide sequence ID" value="NZ_LR962863.1"/>
</dbReference>
<evidence type="ECO:0000256" key="9">
    <source>
        <dbReference type="ARBA" id="ARBA00023136"/>
    </source>
</evidence>
<keyword evidence="5 12" id="KW-0812">Transmembrane</keyword>
<comment type="similarity">
    <text evidence="2 11">Belongs to the sodium:solute symporter (SSF) (TC 2.A.21) family.</text>
</comment>
<feature type="transmembrane region" description="Helical" evidence="12">
    <location>
        <begin position="459"/>
        <end position="480"/>
    </location>
</feature>
<evidence type="ECO:0000256" key="12">
    <source>
        <dbReference type="SAM" id="Phobius"/>
    </source>
</evidence>
<dbReference type="Gene3D" id="1.20.1730.10">
    <property type="entry name" value="Sodium/glucose cotransporter"/>
    <property type="match status" value="1"/>
</dbReference>
<evidence type="ECO:0000256" key="1">
    <source>
        <dbReference type="ARBA" id="ARBA00004651"/>
    </source>
</evidence>
<evidence type="ECO:0000256" key="8">
    <source>
        <dbReference type="ARBA" id="ARBA00023065"/>
    </source>
</evidence>
<feature type="transmembrane region" description="Helical" evidence="12">
    <location>
        <begin position="6"/>
        <end position="28"/>
    </location>
</feature>
<dbReference type="PANTHER" id="PTHR42985">
    <property type="entry name" value="SODIUM-COUPLED MONOCARBOXYLATE TRANSPORTER"/>
    <property type="match status" value="1"/>
</dbReference>
<reference evidence="14" key="1">
    <citation type="submission" date="2018-06" db="EMBL/GenBank/DDBJ databases">
        <authorList>
            <consortium name="Pathogen Informatics"/>
            <person name="Doyle S."/>
        </authorList>
    </citation>
    <scope>NUCLEOTIDE SEQUENCE [LARGE SCALE GENOMIC DNA]</scope>
    <source>
        <strain evidence="14">NCTC12218</strain>
    </source>
</reference>
<keyword evidence="6 12" id="KW-1133">Transmembrane helix</keyword>
<dbReference type="EMBL" id="UHEF01000001">
    <property type="protein sequence ID" value="SUM87397.1"/>
    <property type="molecule type" value="Genomic_DNA"/>
</dbReference>
<evidence type="ECO:0000256" key="7">
    <source>
        <dbReference type="ARBA" id="ARBA00023053"/>
    </source>
</evidence>
<feature type="transmembrane region" description="Helical" evidence="12">
    <location>
        <begin position="279"/>
        <end position="300"/>
    </location>
</feature>
<dbReference type="GO" id="GO:0005886">
    <property type="term" value="C:plasma membrane"/>
    <property type="evidence" value="ECO:0007669"/>
    <property type="project" value="UniProtKB-SubCell"/>
</dbReference>
<dbReference type="CDD" id="cd11495">
    <property type="entry name" value="SLC5sbd_NIS-like_u3"/>
    <property type="match status" value="1"/>
</dbReference>
<evidence type="ECO:0000313" key="13">
    <source>
        <dbReference type="EMBL" id="CAD7359024.1"/>
    </source>
</evidence>
<feature type="transmembrane region" description="Helical" evidence="12">
    <location>
        <begin position="227"/>
        <end position="246"/>
    </location>
</feature>
<dbReference type="InterPro" id="IPR038377">
    <property type="entry name" value="Na/Glc_symporter_sf"/>
</dbReference>
<keyword evidence="8" id="KW-0406">Ion transport</keyword>
<protein>
    <submittedName>
        <fullName evidence="14">Sodium:solute symporter family protein</fullName>
    </submittedName>
</protein>
<feature type="transmembrane region" description="Helical" evidence="12">
    <location>
        <begin position="49"/>
        <end position="67"/>
    </location>
</feature>
<keyword evidence="3" id="KW-0813">Transport</keyword>
<evidence type="ECO:0000256" key="6">
    <source>
        <dbReference type="ARBA" id="ARBA00022989"/>
    </source>
</evidence>
<evidence type="ECO:0000256" key="5">
    <source>
        <dbReference type="ARBA" id="ARBA00022692"/>
    </source>
</evidence>
<name>A0A7Z7VX51_STASC</name>
<dbReference type="AlphaFoldDB" id="A0A7Z7VX51"/>
<sequence length="506" mass="54994">MHTIGFGFWNWAALLCYLLLMLGIGAFFTKRAGKDTNSFFTASGRLPSWVVGFSIYATTLSAITFMSTPEKSYLTDWSYIAGNVAIVAIIPLLIYFYIPFFKKLKITSAYEYLEARFNPAVRVLGSLLFVLFHLGRVAIVIYLPTLAITAVSDINPYLVASLVGVLCIVYTFLGGFEGVVWSDFIQGVILLGGALVIIIIGIVHIDGGLGTVVNEAVDKQKLISADNWKFTAASAAIPIIFLGSIFNNLQQYTASQDVVQRYQASESLKETSHSLWTNGLLAMISAPLFYGMGTVLFVFYTHHTTLPKDFNTSSIVPYFILTEMPPFVAGLMIAAIFAAAQSTISSSLNSMAACLSVDIKQRFFGKKSEEAEVRFARLATIVVGLLGMLISLYLIAANSNDVWDLFLLITGLFGVPIAGIFAVGIFTKRTHGIGVIIGIIVAVIVSYFLQGVGGAGSPFYVSIIAFITAFVTAYIASLIIPEPNKDISGLTIFDKHGAITYERKVK</sequence>
<feature type="transmembrane region" description="Helical" evidence="12">
    <location>
        <begin position="375"/>
        <end position="396"/>
    </location>
</feature>
<keyword evidence="10" id="KW-0739">Sodium transport</keyword>
<dbReference type="NCBIfam" id="TIGR00813">
    <property type="entry name" value="sss"/>
    <property type="match status" value="1"/>
</dbReference>
<dbReference type="Proteomes" id="UP000264146">
    <property type="component" value="Chromosome"/>
</dbReference>
<dbReference type="Pfam" id="PF00474">
    <property type="entry name" value="SSF"/>
    <property type="match status" value="1"/>
</dbReference>
<evidence type="ECO:0000256" key="11">
    <source>
        <dbReference type="RuleBase" id="RU362091"/>
    </source>
</evidence>
<organism evidence="14">
    <name type="scientific">Staphylococcus schleiferi</name>
    <dbReference type="NCBI Taxonomy" id="1295"/>
    <lineage>
        <taxon>Bacteria</taxon>
        <taxon>Bacillati</taxon>
        <taxon>Bacillota</taxon>
        <taxon>Bacilli</taxon>
        <taxon>Bacillales</taxon>
        <taxon>Staphylococcaceae</taxon>
        <taxon>Staphylococcus</taxon>
    </lineage>
</organism>
<dbReference type="GO" id="GO:0006814">
    <property type="term" value="P:sodium ion transport"/>
    <property type="evidence" value="ECO:0007669"/>
    <property type="project" value="UniProtKB-KW"/>
</dbReference>
<dbReference type="EMBL" id="LR962863">
    <property type="protein sequence ID" value="CAD7359024.1"/>
    <property type="molecule type" value="Genomic_DNA"/>
</dbReference>
<feature type="transmembrane region" description="Helical" evidence="12">
    <location>
        <begin position="402"/>
        <end position="426"/>
    </location>
</feature>
<keyword evidence="7" id="KW-0915">Sodium</keyword>
<evidence type="ECO:0000256" key="3">
    <source>
        <dbReference type="ARBA" id="ARBA00022448"/>
    </source>
</evidence>
<accession>A0A7Z7VX51</accession>
<dbReference type="PANTHER" id="PTHR42985:SF40">
    <property type="entry name" value="LD47995P-RELATED"/>
    <property type="match status" value="1"/>
</dbReference>
<evidence type="ECO:0000256" key="4">
    <source>
        <dbReference type="ARBA" id="ARBA00022475"/>
    </source>
</evidence>
<evidence type="ECO:0000313" key="15">
    <source>
        <dbReference type="Proteomes" id="UP000264146"/>
    </source>
</evidence>
<dbReference type="PROSITE" id="PS50283">
    <property type="entry name" value="NA_SOLUT_SYMP_3"/>
    <property type="match status" value="1"/>
</dbReference>
<feature type="transmembrane region" description="Helical" evidence="12">
    <location>
        <begin position="154"/>
        <end position="176"/>
    </location>
</feature>
<dbReference type="InterPro" id="IPR051163">
    <property type="entry name" value="Sodium:Solute_Symporter_SSF"/>
</dbReference>
<evidence type="ECO:0000256" key="2">
    <source>
        <dbReference type="ARBA" id="ARBA00006434"/>
    </source>
</evidence>
<proteinExistence type="inferred from homology"/>
<comment type="subcellular location">
    <subcellularLocation>
        <location evidence="1">Cell membrane</location>
        <topology evidence="1">Multi-pass membrane protein</topology>
    </subcellularLocation>
</comment>
<keyword evidence="4" id="KW-1003">Cell membrane</keyword>
<gene>
    <name evidence="14" type="primary">sglT_2</name>
    <name evidence="14" type="ORF">NCTC12218_00612</name>
</gene>
<feature type="transmembrane region" description="Helical" evidence="12">
    <location>
        <begin position="433"/>
        <end position="453"/>
    </location>
</feature>
<dbReference type="InterPro" id="IPR001734">
    <property type="entry name" value="Na/solute_symporter"/>
</dbReference>